<dbReference type="PANTHER" id="PTHR10686">
    <property type="entry name" value="FOLATE TRANSPORTER"/>
    <property type="match status" value="1"/>
</dbReference>
<dbReference type="SUPFAM" id="SSF103473">
    <property type="entry name" value="MFS general substrate transporter"/>
    <property type="match status" value="1"/>
</dbReference>
<evidence type="ECO:0000256" key="1">
    <source>
        <dbReference type="ARBA" id="ARBA00005773"/>
    </source>
</evidence>
<accession>A0A0N4TI94</accession>
<dbReference type="InterPro" id="IPR036259">
    <property type="entry name" value="MFS_trans_sf"/>
</dbReference>
<feature type="transmembrane region" description="Helical" evidence="2">
    <location>
        <begin position="324"/>
        <end position="345"/>
    </location>
</feature>
<sequence>MLHFLTALICFYGFIKEFKIGEPFIYLYQSEVLNLTREQLTNEVYPFAAYSYLLSLIPVLLLTDLTLYKPTMLLEVVAQTIYRGILVFCPMVWAQKLGIMVFGTASASEIAFFSYIYSKSEKDQYQKLTSYSRAAVMSGRMISYLLAQTIILTGIGSYQFLQSIGFGIPCFVVILTAFLPNVKWKQVIVRLSNSNSKETTAEQSSLPETYSAYVQYQLCLMRHNITRIYQIAAIRKWSIWWALTTCMSLQVAQYAQSLWGEVQYGDTNSLNGFAEAMYTATAAISILILGLAKINWDKWGELMLATISLIDTLILIVYSRAQSIWIMYVCYIGYRSLYQVMITIAQWNLARKMIGESYGLVFGLNSFTALLLQTLLTIIVPDQHGLNMPVRQQFLVYAGCHAFIGTIFLISLCNSLVGCRSKPDILAN</sequence>
<dbReference type="Pfam" id="PF01770">
    <property type="entry name" value="Folate_carrier"/>
    <property type="match status" value="1"/>
</dbReference>
<evidence type="ECO:0000313" key="4">
    <source>
        <dbReference type="Proteomes" id="UP000278627"/>
    </source>
</evidence>
<feature type="transmembrane region" description="Helical" evidence="2">
    <location>
        <begin position="164"/>
        <end position="182"/>
    </location>
</feature>
<dbReference type="Gene3D" id="1.20.1250.20">
    <property type="entry name" value="MFS general substrate transporter like domains"/>
    <property type="match status" value="1"/>
</dbReference>
<comment type="similarity">
    <text evidence="1">Belongs to the reduced folate carrier (RFC) transporter (TC 2.A.48) family.</text>
</comment>
<dbReference type="WBParaSite" id="BPAG_0000794401-mRNA-1">
    <property type="protein sequence ID" value="BPAG_0000794401-mRNA-1"/>
    <property type="gene ID" value="BPAG_0000794401"/>
</dbReference>
<dbReference type="NCBIfam" id="TIGR00806">
    <property type="entry name" value="rfc"/>
    <property type="match status" value="1"/>
</dbReference>
<reference evidence="3 4" key="2">
    <citation type="submission" date="2018-11" db="EMBL/GenBank/DDBJ databases">
        <authorList>
            <consortium name="Pathogen Informatics"/>
        </authorList>
    </citation>
    <scope>NUCLEOTIDE SEQUENCE [LARGE SCALE GENOMIC DNA]</scope>
</reference>
<evidence type="ECO:0000313" key="3">
    <source>
        <dbReference type="EMBL" id="VDN89092.1"/>
    </source>
</evidence>
<feature type="transmembrane region" description="Helical" evidence="2">
    <location>
        <begin position="357"/>
        <end position="379"/>
    </location>
</feature>
<dbReference type="Proteomes" id="UP000278627">
    <property type="component" value="Unassembled WGS sequence"/>
</dbReference>
<dbReference type="PANTHER" id="PTHR10686:SF18">
    <property type="entry name" value="IP11787P-RELATED"/>
    <property type="match status" value="1"/>
</dbReference>
<feature type="transmembrane region" description="Helical" evidence="2">
    <location>
        <begin position="44"/>
        <end position="65"/>
    </location>
</feature>
<protein>
    <submittedName>
        <fullName evidence="5">Reduced folate carrier</fullName>
    </submittedName>
</protein>
<proteinExistence type="inferred from homology"/>
<feature type="transmembrane region" description="Helical" evidence="2">
    <location>
        <begin position="99"/>
        <end position="118"/>
    </location>
</feature>
<dbReference type="InterPro" id="IPR002666">
    <property type="entry name" value="Folate_carrier"/>
</dbReference>
<evidence type="ECO:0000256" key="2">
    <source>
        <dbReference type="SAM" id="Phobius"/>
    </source>
</evidence>
<reference evidence="5" key="1">
    <citation type="submission" date="2017-02" db="UniProtKB">
        <authorList>
            <consortium name="WormBaseParasite"/>
        </authorList>
    </citation>
    <scope>IDENTIFICATION</scope>
</reference>
<evidence type="ECO:0000313" key="5">
    <source>
        <dbReference type="WBParaSite" id="BPAG_0000794401-mRNA-1"/>
    </source>
</evidence>
<name>A0A0N4TI94_BRUPA</name>
<keyword evidence="4" id="KW-1185">Reference proteome</keyword>
<keyword evidence="2" id="KW-0472">Membrane</keyword>
<feature type="transmembrane region" description="Helical" evidence="2">
    <location>
        <begin position="237"/>
        <end position="256"/>
    </location>
</feature>
<dbReference type="GO" id="GO:0090482">
    <property type="term" value="F:vitamin transmembrane transporter activity"/>
    <property type="evidence" value="ECO:0007669"/>
    <property type="project" value="InterPro"/>
</dbReference>
<feature type="transmembrane region" description="Helical" evidence="2">
    <location>
        <begin position="299"/>
        <end position="318"/>
    </location>
</feature>
<dbReference type="AlphaFoldDB" id="A0A0N4TI94"/>
<feature type="transmembrane region" description="Helical" evidence="2">
    <location>
        <begin position="276"/>
        <end position="292"/>
    </location>
</feature>
<gene>
    <name evidence="3" type="ORF">BPAG_LOCUS7906</name>
</gene>
<dbReference type="GO" id="GO:0005886">
    <property type="term" value="C:plasma membrane"/>
    <property type="evidence" value="ECO:0007669"/>
    <property type="project" value="TreeGrafter"/>
</dbReference>
<feature type="transmembrane region" description="Helical" evidence="2">
    <location>
        <begin position="394"/>
        <end position="417"/>
    </location>
</feature>
<organism evidence="5">
    <name type="scientific">Brugia pahangi</name>
    <name type="common">Filarial nematode worm</name>
    <dbReference type="NCBI Taxonomy" id="6280"/>
    <lineage>
        <taxon>Eukaryota</taxon>
        <taxon>Metazoa</taxon>
        <taxon>Ecdysozoa</taxon>
        <taxon>Nematoda</taxon>
        <taxon>Chromadorea</taxon>
        <taxon>Rhabditida</taxon>
        <taxon>Spirurina</taxon>
        <taxon>Spiruromorpha</taxon>
        <taxon>Filarioidea</taxon>
        <taxon>Onchocercidae</taxon>
        <taxon>Brugia</taxon>
    </lineage>
</organism>
<keyword evidence="2" id="KW-0812">Transmembrane</keyword>
<keyword evidence="2" id="KW-1133">Transmembrane helix</keyword>
<feature type="transmembrane region" description="Helical" evidence="2">
    <location>
        <begin position="139"/>
        <end position="158"/>
    </location>
</feature>
<dbReference type="EMBL" id="UZAD01013129">
    <property type="protein sequence ID" value="VDN89092.1"/>
    <property type="molecule type" value="Genomic_DNA"/>
</dbReference>